<keyword evidence="11" id="KW-1185">Reference proteome</keyword>
<comment type="similarity">
    <text evidence="8">Belongs to the ferrochelatase family.</text>
</comment>
<keyword evidence="3" id="KW-0408">Iron</keyword>
<feature type="region of interest" description="Disordered" evidence="9">
    <location>
        <begin position="362"/>
        <end position="396"/>
    </location>
</feature>
<evidence type="ECO:0000256" key="9">
    <source>
        <dbReference type="SAM" id="MobiDB-lite"/>
    </source>
</evidence>
<evidence type="ECO:0000313" key="11">
    <source>
        <dbReference type="Proteomes" id="UP000008366"/>
    </source>
</evidence>
<evidence type="ECO:0000256" key="6">
    <source>
        <dbReference type="ARBA" id="ARBA00023244"/>
    </source>
</evidence>
<keyword evidence="4" id="KW-0350">Heme biosynthesis</keyword>
<dbReference type="GO" id="GO:0006783">
    <property type="term" value="P:heme biosynthetic process"/>
    <property type="evidence" value="ECO:0007669"/>
    <property type="project" value="UniProtKB-KW"/>
</dbReference>
<dbReference type="InterPro" id="IPR033644">
    <property type="entry name" value="Ferrochelatase_C"/>
</dbReference>
<dbReference type="EC" id="4.99.1.9" evidence="2"/>
<proteinExistence type="inferred from homology"/>
<evidence type="ECO:0000313" key="10">
    <source>
        <dbReference type="EMBL" id="GAB94984.1"/>
    </source>
</evidence>
<organism evidence="10 11">
    <name type="scientific">Kineosphaera limosa NBRC 100340</name>
    <dbReference type="NCBI Taxonomy" id="1184609"/>
    <lineage>
        <taxon>Bacteria</taxon>
        <taxon>Bacillati</taxon>
        <taxon>Actinomycetota</taxon>
        <taxon>Actinomycetes</taxon>
        <taxon>Micrococcales</taxon>
        <taxon>Dermatophilaceae</taxon>
        <taxon>Kineosphaera</taxon>
    </lineage>
</organism>
<comment type="pathway">
    <text evidence="1">Porphyrin-containing compound metabolism; protoheme biosynthesis.</text>
</comment>
<comment type="caution">
    <text evidence="10">The sequence shown here is derived from an EMBL/GenBank/DDBJ whole genome shotgun (WGS) entry which is preliminary data.</text>
</comment>
<comment type="catalytic activity">
    <reaction evidence="7">
        <text>Fe-coproporphyrin III + 2 H(+) = coproporphyrin III + Fe(2+)</text>
        <dbReference type="Rhea" id="RHEA:49572"/>
        <dbReference type="ChEBI" id="CHEBI:15378"/>
        <dbReference type="ChEBI" id="CHEBI:29033"/>
        <dbReference type="ChEBI" id="CHEBI:68438"/>
        <dbReference type="ChEBI" id="CHEBI:131725"/>
        <dbReference type="EC" id="4.99.1.9"/>
    </reaction>
    <physiologicalReaction direction="right-to-left" evidence="7">
        <dbReference type="Rhea" id="RHEA:49574"/>
    </physiologicalReaction>
</comment>
<evidence type="ECO:0000256" key="1">
    <source>
        <dbReference type="ARBA" id="ARBA00004744"/>
    </source>
</evidence>
<dbReference type="EMBL" id="BAHD01000015">
    <property type="protein sequence ID" value="GAB94984.1"/>
    <property type="molecule type" value="Genomic_DNA"/>
</dbReference>
<name>K6X846_9MICO</name>
<evidence type="ECO:0000256" key="4">
    <source>
        <dbReference type="ARBA" id="ARBA00023133"/>
    </source>
</evidence>
<evidence type="ECO:0000256" key="8">
    <source>
        <dbReference type="RuleBase" id="RU004185"/>
    </source>
</evidence>
<accession>K6X846</accession>
<dbReference type="InterPro" id="IPR001015">
    <property type="entry name" value="Ferrochelatase"/>
</dbReference>
<gene>
    <name evidence="10" type="primary">hemH</name>
    <name evidence="10" type="ORF">KILIM_015_00440</name>
</gene>
<dbReference type="RefSeq" id="WP_006591516.1">
    <property type="nucleotide sequence ID" value="NZ_BAHD01000015.1"/>
</dbReference>
<dbReference type="AlphaFoldDB" id="K6X846"/>
<dbReference type="SUPFAM" id="SSF53800">
    <property type="entry name" value="Chelatase"/>
    <property type="match status" value="1"/>
</dbReference>
<sequence>MSAQNPLAPYDALLYLSFGGPERQEDVMPFLRNVTAGRGIPDERLEEVATHYRARGGRSPINDENRAVLTRLEAELAARAVQVPVVWGNKFFDPYTVEALRSAQEAGARRLLTVVTSAFPSYSGCRSYREDLAAARAELEASAAAAGAESLQIDVLRPYGQTRAFVEPMKTLTVAGLRDLCAQAGLTPEQVRILFVTHSIPEAMNAASGPTEEPSTYITMHTTVCDELAAGVRAETGVAVPWQLVYCSRSGPPTQPWLEPDVNDAIAAIAADRDEHPGEGGVGGVLIVPMGFVSDHMEVVYDLDEEAMATAGEHGLAALRVPTVRDDQRFVSGLVDLLLERARAEREAPATPGLRCPAGCCAGRSPAKPTVSDEASPADAEISPHSGESVAARGCR</sequence>
<evidence type="ECO:0000256" key="3">
    <source>
        <dbReference type="ARBA" id="ARBA00023004"/>
    </source>
</evidence>
<dbReference type="eggNOG" id="COG0276">
    <property type="taxonomic scope" value="Bacteria"/>
</dbReference>
<dbReference type="PANTHER" id="PTHR11108:SF1">
    <property type="entry name" value="FERROCHELATASE, MITOCHONDRIAL"/>
    <property type="match status" value="1"/>
</dbReference>
<evidence type="ECO:0000256" key="2">
    <source>
        <dbReference type="ARBA" id="ARBA00013215"/>
    </source>
</evidence>
<dbReference type="PANTHER" id="PTHR11108">
    <property type="entry name" value="FERROCHELATASE"/>
    <property type="match status" value="1"/>
</dbReference>
<dbReference type="CDD" id="cd00419">
    <property type="entry name" value="Ferrochelatase_C"/>
    <property type="match status" value="1"/>
</dbReference>
<dbReference type="InterPro" id="IPR033659">
    <property type="entry name" value="Ferrochelatase_N"/>
</dbReference>
<keyword evidence="5" id="KW-0456">Lyase</keyword>
<evidence type="ECO:0000256" key="5">
    <source>
        <dbReference type="ARBA" id="ARBA00023239"/>
    </source>
</evidence>
<dbReference type="GO" id="GO:0004325">
    <property type="term" value="F:ferrochelatase activity"/>
    <property type="evidence" value="ECO:0007669"/>
    <property type="project" value="InterPro"/>
</dbReference>
<dbReference type="OrthoDB" id="9776380at2"/>
<dbReference type="CDD" id="cd03411">
    <property type="entry name" value="Ferrochelatase_N"/>
    <property type="match status" value="1"/>
</dbReference>
<evidence type="ECO:0000256" key="7">
    <source>
        <dbReference type="ARBA" id="ARBA00024536"/>
    </source>
</evidence>
<dbReference type="UniPathway" id="UPA00252"/>
<reference evidence="10 11" key="1">
    <citation type="submission" date="2012-08" db="EMBL/GenBank/DDBJ databases">
        <title>Whole genome shotgun sequence of Kineosphaera limosa NBRC 100340.</title>
        <authorList>
            <person name="Yoshida I."/>
            <person name="Isaki S."/>
            <person name="Hosoyama A."/>
            <person name="Tsuchikane K."/>
            <person name="Katsumata H."/>
            <person name="Ando Y."/>
            <person name="Ohji S."/>
            <person name="Hamada M."/>
            <person name="Tamura T."/>
            <person name="Yamazoe A."/>
            <person name="Yamazaki S."/>
            <person name="Fujita N."/>
        </authorList>
    </citation>
    <scope>NUCLEOTIDE SEQUENCE [LARGE SCALE GENOMIC DNA]</scope>
    <source>
        <strain evidence="10 11">NBRC 100340</strain>
    </source>
</reference>
<dbReference type="Pfam" id="PF00762">
    <property type="entry name" value="Ferrochelatase"/>
    <property type="match status" value="1"/>
</dbReference>
<keyword evidence="6" id="KW-0627">Porphyrin biosynthesis</keyword>
<dbReference type="Gene3D" id="3.40.50.1400">
    <property type="match status" value="2"/>
</dbReference>
<protein>
    <recommendedName>
        <fullName evidence="2">coproporphyrin ferrochelatase</fullName>
        <ecNumber evidence="2">4.99.1.9</ecNumber>
    </recommendedName>
</protein>
<dbReference type="STRING" id="1184609.KILIM_015_00440"/>
<dbReference type="Proteomes" id="UP000008366">
    <property type="component" value="Unassembled WGS sequence"/>
</dbReference>